<dbReference type="AlphaFoldDB" id="A0A921LQE7"/>
<evidence type="ECO:0000256" key="4">
    <source>
        <dbReference type="ARBA" id="ARBA00023125"/>
    </source>
</evidence>
<dbReference type="GO" id="GO:0000156">
    <property type="term" value="F:phosphorelay response regulator activity"/>
    <property type="evidence" value="ECO:0007669"/>
    <property type="project" value="TreeGrafter"/>
</dbReference>
<dbReference type="SUPFAM" id="SSF52172">
    <property type="entry name" value="CheY-like"/>
    <property type="match status" value="1"/>
</dbReference>
<dbReference type="SMART" id="SM00448">
    <property type="entry name" value="REC"/>
    <property type="match status" value="1"/>
</dbReference>
<evidence type="ECO:0000259" key="8">
    <source>
        <dbReference type="PROSITE" id="PS50110"/>
    </source>
</evidence>
<evidence type="ECO:0000256" key="2">
    <source>
        <dbReference type="ARBA" id="ARBA00023012"/>
    </source>
</evidence>
<dbReference type="Proteomes" id="UP000746751">
    <property type="component" value="Unassembled WGS sequence"/>
</dbReference>
<dbReference type="Gene3D" id="1.10.10.10">
    <property type="entry name" value="Winged helix-like DNA-binding domain superfamily/Winged helix DNA-binding domain"/>
    <property type="match status" value="1"/>
</dbReference>
<dbReference type="EMBL" id="DYVF01000041">
    <property type="protein sequence ID" value="HJG30896.1"/>
    <property type="molecule type" value="Genomic_DNA"/>
</dbReference>
<dbReference type="CDD" id="cd00383">
    <property type="entry name" value="trans_reg_C"/>
    <property type="match status" value="1"/>
</dbReference>
<dbReference type="Pfam" id="PF00486">
    <property type="entry name" value="Trans_reg_C"/>
    <property type="match status" value="1"/>
</dbReference>
<comment type="caution">
    <text evidence="10">The sequence shown here is derived from an EMBL/GenBank/DDBJ whole genome shotgun (WGS) entry which is preliminary data.</text>
</comment>
<keyword evidence="2" id="KW-0902">Two-component regulatory system</keyword>
<dbReference type="InterPro" id="IPR016032">
    <property type="entry name" value="Sig_transdc_resp-reg_C-effctor"/>
</dbReference>
<dbReference type="PANTHER" id="PTHR48111:SF1">
    <property type="entry name" value="TWO-COMPONENT RESPONSE REGULATOR ORR33"/>
    <property type="match status" value="1"/>
</dbReference>
<evidence type="ECO:0000256" key="6">
    <source>
        <dbReference type="PROSITE-ProRule" id="PRU00169"/>
    </source>
</evidence>
<dbReference type="GO" id="GO:0005829">
    <property type="term" value="C:cytosol"/>
    <property type="evidence" value="ECO:0007669"/>
    <property type="project" value="TreeGrafter"/>
</dbReference>
<evidence type="ECO:0000256" key="7">
    <source>
        <dbReference type="PROSITE-ProRule" id="PRU01091"/>
    </source>
</evidence>
<evidence type="ECO:0000313" key="10">
    <source>
        <dbReference type="EMBL" id="HJG30896.1"/>
    </source>
</evidence>
<protein>
    <submittedName>
        <fullName evidence="10">Response regulator transcription factor</fullName>
    </submittedName>
</protein>
<sequence>MRILLVEDARLVAEPLVHALGRAGYAVDAACDGARGLELARTGAYDAIVLDIMLPQLDGLSMLVKLRRERIDTPVILLTARGDVRDRVRGLDAGADDYLAKPFHVEELLARIRAVLRRRGAPDSAAAIQELGLCYVPESRELQHEGAAVALTPKEGLVLEALMRAAGHTVTRERLELAVWGPDDAASDTRLDVQVSLVRAKLRAVGAPVRIRAVRGMGYVLEEEGESRERS</sequence>
<dbReference type="SUPFAM" id="SSF46894">
    <property type="entry name" value="C-terminal effector domain of the bipartite response regulators"/>
    <property type="match status" value="1"/>
</dbReference>
<feature type="domain" description="Response regulatory" evidence="8">
    <location>
        <begin position="2"/>
        <end position="116"/>
    </location>
</feature>
<dbReference type="GO" id="GO:0000976">
    <property type="term" value="F:transcription cis-regulatory region binding"/>
    <property type="evidence" value="ECO:0007669"/>
    <property type="project" value="TreeGrafter"/>
</dbReference>
<dbReference type="Gene3D" id="3.40.50.2300">
    <property type="match status" value="1"/>
</dbReference>
<evidence type="ECO:0000256" key="3">
    <source>
        <dbReference type="ARBA" id="ARBA00023015"/>
    </source>
</evidence>
<feature type="DNA-binding region" description="OmpR/PhoB-type" evidence="7">
    <location>
        <begin position="123"/>
        <end position="223"/>
    </location>
</feature>
<dbReference type="InterPro" id="IPR039420">
    <property type="entry name" value="WalR-like"/>
</dbReference>
<dbReference type="PROSITE" id="PS50110">
    <property type="entry name" value="RESPONSE_REGULATORY"/>
    <property type="match status" value="1"/>
</dbReference>
<evidence type="ECO:0000313" key="11">
    <source>
        <dbReference type="Proteomes" id="UP000746751"/>
    </source>
</evidence>
<dbReference type="InterPro" id="IPR011006">
    <property type="entry name" value="CheY-like_superfamily"/>
</dbReference>
<dbReference type="PANTHER" id="PTHR48111">
    <property type="entry name" value="REGULATOR OF RPOS"/>
    <property type="match status" value="1"/>
</dbReference>
<dbReference type="SMART" id="SM00862">
    <property type="entry name" value="Trans_reg_C"/>
    <property type="match status" value="1"/>
</dbReference>
<keyword evidence="3" id="KW-0805">Transcription regulation</keyword>
<name>A0A921LQE7_9ACTN</name>
<proteinExistence type="predicted"/>
<keyword evidence="4 7" id="KW-0238">DNA-binding</keyword>
<dbReference type="Pfam" id="PF00072">
    <property type="entry name" value="Response_reg"/>
    <property type="match status" value="1"/>
</dbReference>
<reference evidence="10" key="2">
    <citation type="submission" date="2021-09" db="EMBL/GenBank/DDBJ databases">
        <authorList>
            <person name="Gilroy R."/>
        </authorList>
    </citation>
    <scope>NUCLEOTIDE SEQUENCE</scope>
    <source>
        <strain evidence="10">ChiGjej2B2-7701</strain>
    </source>
</reference>
<evidence type="ECO:0000259" key="9">
    <source>
        <dbReference type="PROSITE" id="PS51755"/>
    </source>
</evidence>
<evidence type="ECO:0000256" key="1">
    <source>
        <dbReference type="ARBA" id="ARBA00022553"/>
    </source>
</evidence>
<dbReference type="InterPro" id="IPR001867">
    <property type="entry name" value="OmpR/PhoB-type_DNA-bd"/>
</dbReference>
<accession>A0A921LQE7</accession>
<feature type="domain" description="OmpR/PhoB-type" evidence="9">
    <location>
        <begin position="123"/>
        <end position="223"/>
    </location>
</feature>
<feature type="modified residue" description="4-aspartylphosphate" evidence="6">
    <location>
        <position position="51"/>
    </location>
</feature>
<dbReference type="PROSITE" id="PS51755">
    <property type="entry name" value="OMPR_PHOB"/>
    <property type="match status" value="1"/>
</dbReference>
<gene>
    <name evidence="10" type="ORF">K8U80_05825</name>
</gene>
<keyword evidence="5" id="KW-0804">Transcription</keyword>
<keyword evidence="1 6" id="KW-0597">Phosphoprotein</keyword>
<dbReference type="InterPro" id="IPR036388">
    <property type="entry name" value="WH-like_DNA-bd_sf"/>
</dbReference>
<evidence type="ECO:0000256" key="5">
    <source>
        <dbReference type="ARBA" id="ARBA00023163"/>
    </source>
</evidence>
<dbReference type="GO" id="GO:0032993">
    <property type="term" value="C:protein-DNA complex"/>
    <property type="evidence" value="ECO:0007669"/>
    <property type="project" value="TreeGrafter"/>
</dbReference>
<dbReference type="InterPro" id="IPR001789">
    <property type="entry name" value="Sig_transdc_resp-reg_receiver"/>
</dbReference>
<dbReference type="GO" id="GO:0006355">
    <property type="term" value="P:regulation of DNA-templated transcription"/>
    <property type="evidence" value="ECO:0007669"/>
    <property type="project" value="InterPro"/>
</dbReference>
<dbReference type="Gene3D" id="6.10.250.690">
    <property type="match status" value="1"/>
</dbReference>
<reference evidence="10" key="1">
    <citation type="journal article" date="2021" name="PeerJ">
        <title>Extensive microbial diversity within the chicken gut microbiome revealed by metagenomics and culture.</title>
        <authorList>
            <person name="Gilroy R."/>
            <person name="Ravi A."/>
            <person name="Getino M."/>
            <person name="Pursley I."/>
            <person name="Horton D.L."/>
            <person name="Alikhan N.F."/>
            <person name="Baker D."/>
            <person name="Gharbi K."/>
            <person name="Hall N."/>
            <person name="Watson M."/>
            <person name="Adriaenssens E.M."/>
            <person name="Foster-Nyarko E."/>
            <person name="Jarju S."/>
            <person name="Secka A."/>
            <person name="Antonio M."/>
            <person name="Oren A."/>
            <person name="Chaudhuri R.R."/>
            <person name="La Ragione R."/>
            <person name="Hildebrand F."/>
            <person name="Pallen M.J."/>
        </authorList>
    </citation>
    <scope>NUCLEOTIDE SEQUENCE</scope>
    <source>
        <strain evidence="10">ChiGjej2B2-7701</strain>
    </source>
</reference>
<organism evidence="10 11">
    <name type="scientific">Collinsella ihumii</name>
    <dbReference type="NCBI Taxonomy" id="1720204"/>
    <lineage>
        <taxon>Bacteria</taxon>
        <taxon>Bacillati</taxon>
        <taxon>Actinomycetota</taxon>
        <taxon>Coriobacteriia</taxon>
        <taxon>Coriobacteriales</taxon>
        <taxon>Coriobacteriaceae</taxon>
        <taxon>Collinsella</taxon>
    </lineage>
</organism>